<keyword evidence="1" id="KW-0812">Transmembrane</keyword>
<proteinExistence type="predicted"/>
<evidence type="ECO:0000313" key="3">
    <source>
        <dbReference type="Proteomes" id="UP000198539"/>
    </source>
</evidence>
<sequence length="147" mass="15153">MSPSVETPRLNSIFIKIAAALVLSVGIVIGTLSVLNWFTLMGLVDTQIRNQAQSNTAALARQVSGAIRFARIDAIDEQLAAQMADAEGAVRTVIAVSADGATVASVADGTSTQSELQALAQRAIASGGQVTSEDGFSIAVPTFFGED</sequence>
<dbReference type="Proteomes" id="UP000198539">
    <property type="component" value="Unassembled WGS sequence"/>
</dbReference>
<dbReference type="STRING" id="564137.SAMN04488238_107119"/>
<gene>
    <name evidence="2" type="ORF">SAMN04488238_107119</name>
</gene>
<name>A0A1H3ASN6_9RHOB</name>
<accession>A0A1H3ASN6</accession>
<dbReference type="EMBL" id="FNOM01000007">
    <property type="protein sequence ID" value="SDX32686.1"/>
    <property type="molecule type" value="Genomic_DNA"/>
</dbReference>
<evidence type="ECO:0000256" key="1">
    <source>
        <dbReference type="SAM" id="Phobius"/>
    </source>
</evidence>
<evidence type="ECO:0000313" key="2">
    <source>
        <dbReference type="EMBL" id="SDX32686.1"/>
    </source>
</evidence>
<keyword evidence="1" id="KW-0472">Membrane</keyword>
<keyword evidence="3" id="KW-1185">Reference proteome</keyword>
<dbReference type="RefSeq" id="WP_092890275.1">
    <property type="nucleotide sequence ID" value="NZ_CP061498.1"/>
</dbReference>
<organism evidence="2 3">
    <name type="scientific">Roseicitreum antarcticum</name>
    <dbReference type="NCBI Taxonomy" id="564137"/>
    <lineage>
        <taxon>Bacteria</taxon>
        <taxon>Pseudomonadati</taxon>
        <taxon>Pseudomonadota</taxon>
        <taxon>Alphaproteobacteria</taxon>
        <taxon>Rhodobacterales</taxon>
        <taxon>Paracoccaceae</taxon>
        <taxon>Roseicitreum</taxon>
    </lineage>
</organism>
<keyword evidence="1" id="KW-1133">Transmembrane helix</keyword>
<feature type="transmembrane region" description="Helical" evidence="1">
    <location>
        <begin position="13"/>
        <end position="39"/>
    </location>
</feature>
<reference evidence="2 3" key="1">
    <citation type="submission" date="2016-10" db="EMBL/GenBank/DDBJ databases">
        <authorList>
            <person name="de Groot N.N."/>
        </authorList>
    </citation>
    <scope>NUCLEOTIDE SEQUENCE [LARGE SCALE GENOMIC DNA]</scope>
    <source>
        <strain evidence="2 3">CGMCC 1.8894</strain>
    </source>
</reference>
<dbReference type="AlphaFoldDB" id="A0A1H3ASN6"/>
<protein>
    <submittedName>
        <fullName evidence="2">Methyl-accepting chemotaxis protein</fullName>
    </submittedName>
</protein>